<gene>
    <name evidence="1" type="ORF">ACFYNQ_02180</name>
</gene>
<protein>
    <submittedName>
        <fullName evidence="1">Uncharacterized protein</fullName>
    </submittedName>
</protein>
<name>A0ABW6LTZ3_9ACTN</name>
<dbReference type="EMBL" id="JBIAHM010000001">
    <property type="protein sequence ID" value="MFE9597369.1"/>
    <property type="molecule type" value="Genomic_DNA"/>
</dbReference>
<proteinExistence type="predicted"/>
<keyword evidence="2" id="KW-1185">Reference proteome</keyword>
<dbReference type="RefSeq" id="WP_388101933.1">
    <property type="nucleotide sequence ID" value="NZ_JBIAHM010000001.1"/>
</dbReference>
<evidence type="ECO:0000313" key="1">
    <source>
        <dbReference type="EMBL" id="MFE9597369.1"/>
    </source>
</evidence>
<accession>A0ABW6LTZ3</accession>
<reference evidence="1 2" key="1">
    <citation type="submission" date="2024-10" db="EMBL/GenBank/DDBJ databases">
        <title>The Natural Products Discovery Center: Release of the First 8490 Sequenced Strains for Exploring Actinobacteria Biosynthetic Diversity.</title>
        <authorList>
            <person name="Kalkreuter E."/>
            <person name="Kautsar S.A."/>
            <person name="Yang D."/>
            <person name="Bader C.D."/>
            <person name="Teijaro C.N."/>
            <person name="Fluegel L."/>
            <person name="Davis C.M."/>
            <person name="Simpson J.R."/>
            <person name="Lauterbach L."/>
            <person name="Steele A.D."/>
            <person name="Gui C."/>
            <person name="Meng S."/>
            <person name="Li G."/>
            <person name="Viehrig K."/>
            <person name="Ye F."/>
            <person name="Su P."/>
            <person name="Kiefer A.F."/>
            <person name="Nichols A."/>
            <person name="Cepeda A.J."/>
            <person name="Yan W."/>
            <person name="Fan B."/>
            <person name="Jiang Y."/>
            <person name="Adhikari A."/>
            <person name="Zheng C.-J."/>
            <person name="Schuster L."/>
            <person name="Cowan T.M."/>
            <person name="Smanski M.J."/>
            <person name="Chevrette M.G."/>
            <person name="De Carvalho L.P.S."/>
            <person name="Shen B."/>
        </authorList>
    </citation>
    <scope>NUCLEOTIDE SEQUENCE [LARGE SCALE GENOMIC DNA]</scope>
    <source>
        <strain evidence="1 2">NPDC006488</strain>
    </source>
</reference>
<comment type="caution">
    <text evidence="1">The sequence shown here is derived from an EMBL/GenBank/DDBJ whole genome shotgun (WGS) entry which is preliminary data.</text>
</comment>
<evidence type="ECO:0000313" key="2">
    <source>
        <dbReference type="Proteomes" id="UP001601303"/>
    </source>
</evidence>
<organism evidence="1 2">
    <name type="scientific">Streptomyces hokutonensis</name>
    <dbReference type="NCBI Taxonomy" id="1306990"/>
    <lineage>
        <taxon>Bacteria</taxon>
        <taxon>Bacillati</taxon>
        <taxon>Actinomycetota</taxon>
        <taxon>Actinomycetes</taxon>
        <taxon>Kitasatosporales</taxon>
        <taxon>Streptomycetaceae</taxon>
        <taxon>Streptomyces</taxon>
    </lineage>
</organism>
<sequence length="75" mass="8192">MTGGDQARYQGALEAVAQLGDARRERVNEAATAGVPELPWVALLIVYEFNYPFSGPLKVAPTAFRLALERMRAVT</sequence>
<dbReference type="Proteomes" id="UP001601303">
    <property type="component" value="Unassembled WGS sequence"/>
</dbReference>